<accession>A0A6P1DTG0</accession>
<dbReference type="PROSITE" id="PS50112">
    <property type="entry name" value="PAS"/>
    <property type="match status" value="1"/>
</dbReference>
<dbReference type="InterPro" id="IPR043128">
    <property type="entry name" value="Rev_trsase/Diguanyl_cyclase"/>
</dbReference>
<dbReference type="Pfam" id="PF00990">
    <property type="entry name" value="GGDEF"/>
    <property type="match status" value="1"/>
</dbReference>
<dbReference type="InterPro" id="IPR001610">
    <property type="entry name" value="PAC"/>
</dbReference>
<dbReference type="InterPro" id="IPR000160">
    <property type="entry name" value="GGDEF_dom"/>
</dbReference>
<reference evidence="6" key="1">
    <citation type="journal article" date="2020" name="Microbiol. Resour. Announc.">
        <title>Draft Genome Sequences of Thiorhodococcus mannitoliphagus and Thiorhodococcus minor, Purple Sulfur Photosynthetic Bacteria in the Gammaproteobacterial Family Chromatiaceae.</title>
        <authorList>
            <person name="Aviles F.A."/>
            <person name="Meyer T.E."/>
            <person name="Kyndt J.A."/>
        </authorList>
    </citation>
    <scope>NUCLEOTIDE SEQUENCE [LARGE SCALE GENOMIC DNA]</scope>
    <source>
        <strain evidence="6">DSM 18266</strain>
    </source>
</reference>
<dbReference type="Proteomes" id="UP000471640">
    <property type="component" value="Unassembled WGS sequence"/>
</dbReference>
<feature type="domain" description="PAC" evidence="2">
    <location>
        <begin position="197"/>
        <end position="247"/>
    </location>
</feature>
<organism evidence="5 6">
    <name type="scientific">Thiorhodococcus mannitoliphagus</name>
    <dbReference type="NCBI Taxonomy" id="329406"/>
    <lineage>
        <taxon>Bacteria</taxon>
        <taxon>Pseudomonadati</taxon>
        <taxon>Pseudomonadota</taxon>
        <taxon>Gammaproteobacteria</taxon>
        <taxon>Chromatiales</taxon>
        <taxon>Chromatiaceae</taxon>
        <taxon>Thiorhodococcus</taxon>
    </lineage>
</organism>
<evidence type="ECO:0000313" key="5">
    <source>
        <dbReference type="EMBL" id="NEX19976.1"/>
    </source>
</evidence>
<dbReference type="Gene3D" id="3.30.70.270">
    <property type="match status" value="1"/>
</dbReference>
<gene>
    <name evidence="5" type="ORF">G3480_06555</name>
</gene>
<dbReference type="AlphaFoldDB" id="A0A6P1DTG0"/>
<dbReference type="SUPFAM" id="SSF55785">
    <property type="entry name" value="PYP-like sensor domain (PAS domain)"/>
    <property type="match status" value="1"/>
</dbReference>
<evidence type="ECO:0000259" key="3">
    <source>
        <dbReference type="PROSITE" id="PS50883"/>
    </source>
</evidence>
<dbReference type="SUPFAM" id="SSF141868">
    <property type="entry name" value="EAL domain-like"/>
    <property type="match status" value="1"/>
</dbReference>
<keyword evidence="6" id="KW-1185">Reference proteome</keyword>
<dbReference type="InterPro" id="IPR001633">
    <property type="entry name" value="EAL_dom"/>
</dbReference>
<dbReference type="PANTHER" id="PTHR44757">
    <property type="entry name" value="DIGUANYLATE CYCLASE DGCP"/>
    <property type="match status" value="1"/>
</dbReference>
<dbReference type="SMART" id="SM00267">
    <property type="entry name" value="GGDEF"/>
    <property type="match status" value="1"/>
</dbReference>
<evidence type="ECO:0000313" key="6">
    <source>
        <dbReference type="Proteomes" id="UP000471640"/>
    </source>
</evidence>
<dbReference type="EMBL" id="JAAIJR010000019">
    <property type="protein sequence ID" value="NEX19976.1"/>
    <property type="molecule type" value="Genomic_DNA"/>
</dbReference>
<dbReference type="PROSITE" id="PS50113">
    <property type="entry name" value="PAC"/>
    <property type="match status" value="1"/>
</dbReference>
<dbReference type="SMART" id="SM00086">
    <property type="entry name" value="PAC"/>
    <property type="match status" value="1"/>
</dbReference>
<dbReference type="PANTHER" id="PTHR44757:SF2">
    <property type="entry name" value="BIOFILM ARCHITECTURE MAINTENANCE PROTEIN MBAA"/>
    <property type="match status" value="1"/>
</dbReference>
<dbReference type="PROSITE" id="PS50883">
    <property type="entry name" value="EAL"/>
    <property type="match status" value="1"/>
</dbReference>
<evidence type="ECO:0000259" key="2">
    <source>
        <dbReference type="PROSITE" id="PS50113"/>
    </source>
</evidence>
<dbReference type="NCBIfam" id="TIGR00254">
    <property type="entry name" value="GGDEF"/>
    <property type="match status" value="1"/>
</dbReference>
<proteinExistence type="predicted"/>
<dbReference type="InterPro" id="IPR029787">
    <property type="entry name" value="Nucleotide_cyclase"/>
</dbReference>
<dbReference type="Gene3D" id="3.20.20.450">
    <property type="entry name" value="EAL domain"/>
    <property type="match status" value="1"/>
</dbReference>
<dbReference type="CDD" id="cd00130">
    <property type="entry name" value="PAS"/>
    <property type="match status" value="1"/>
</dbReference>
<feature type="domain" description="EAL" evidence="3">
    <location>
        <begin position="421"/>
        <end position="670"/>
    </location>
</feature>
<dbReference type="CDD" id="cd01948">
    <property type="entry name" value="EAL"/>
    <property type="match status" value="1"/>
</dbReference>
<feature type="domain" description="GGDEF" evidence="4">
    <location>
        <begin position="279"/>
        <end position="412"/>
    </location>
</feature>
<sequence length="670" mass="73883">MDPRRAHTLDKRPHQFRPIEGAVTTLLVLTLLTGSVLPAALAQTTDAITAPAKDPRATATQITDAPWRQATLSAVKHPCTLAALVLLGLGGFSLHRILTLSARLQAAQHSLSEHSLALNDIEYQHRQTHAARRATEAALEESRHNFSCLVQENQAGILVLDAEGTVLYGNPAASRLLSIKSEQLLGAPFGIPSVSNFETEFNVKRADGSPGVAAVSATETRWQDRFAYLVMLYDITERKQAEEQVRHLAFEDSLTGLPNRGLFFDRLEEAVKRMRRDRHGFALMFMDLNNFKGINDTLGHATGDDLLCAVAQRLSATMRASDTLARMGGDEFTAIFPGVTTLRAATEVAHKLLELFERPFQLADRELSIGTSIGLSLCPLHSRDPRELLRQADSAMYDAKRQAGSGFSVYRTDMTQVQKSRLELEQELREALLHEQFVLFFQPRTDLRSGACVAAEALLRWRHPERGLVAANDFMPILESTGLVVEVGRQTLSMACRQALRWREQCKRQVSVAVNVSPLQLEQSDLAKDIDSVLRDSGISPDALTLEITETAIFHNKSRSTETLTALMDLGVQIHIDNFGSSYTSLEMLKLPPISAVKIDRVLVAGLSENRADRALIEGTIAVAHGLDKRVIAEGIETEEQRRILVELGCDEGQGYLIGQPVPAERLALC</sequence>
<dbReference type="InterPro" id="IPR035965">
    <property type="entry name" value="PAS-like_dom_sf"/>
</dbReference>
<protein>
    <submittedName>
        <fullName evidence="5">EAL domain-containing protein</fullName>
    </submittedName>
</protein>
<dbReference type="Pfam" id="PF00563">
    <property type="entry name" value="EAL"/>
    <property type="match status" value="1"/>
</dbReference>
<dbReference type="CDD" id="cd01949">
    <property type="entry name" value="GGDEF"/>
    <property type="match status" value="1"/>
</dbReference>
<evidence type="ECO:0000259" key="1">
    <source>
        <dbReference type="PROSITE" id="PS50112"/>
    </source>
</evidence>
<dbReference type="InterPro" id="IPR000700">
    <property type="entry name" value="PAS-assoc_C"/>
</dbReference>
<reference evidence="5 6" key="2">
    <citation type="submission" date="2020-02" db="EMBL/GenBank/DDBJ databases">
        <title>Genome sequences of Thiorhodococcus mannitoliphagus and Thiorhodococcus minor, purple sulfur photosynthetic bacteria in the gammaproteobacterial family, Chromatiaceae.</title>
        <authorList>
            <person name="Aviles F.A."/>
            <person name="Meyer T.E."/>
            <person name="Kyndt J.A."/>
        </authorList>
    </citation>
    <scope>NUCLEOTIDE SEQUENCE [LARGE SCALE GENOMIC DNA]</scope>
    <source>
        <strain evidence="5 6">DSM 18266</strain>
    </source>
</reference>
<dbReference type="InterPro" id="IPR035919">
    <property type="entry name" value="EAL_sf"/>
</dbReference>
<dbReference type="SUPFAM" id="SSF55073">
    <property type="entry name" value="Nucleotide cyclase"/>
    <property type="match status" value="1"/>
</dbReference>
<dbReference type="PROSITE" id="PS50887">
    <property type="entry name" value="GGDEF"/>
    <property type="match status" value="1"/>
</dbReference>
<comment type="caution">
    <text evidence="5">The sequence shown here is derived from an EMBL/GenBank/DDBJ whole genome shotgun (WGS) entry which is preliminary data.</text>
</comment>
<dbReference type="RefSeq" id="WP_164652924.1">
    <property type="nucleotide sequence ID" value="NZ_JAAIJR010000019.1"/>
</dbReference>
<dbReference type="NCBIfam" id="TIGR00229">
    <property type="entry name" value="sensory_box"/>
    <property type="match status" value="1"/>
</dbReference>
<feature type="domain" description="PAS" evidence="1">
    <location>
        <begin position="142"/>
        <end position="186"/>
    </location>
</feature>
<dbReference type="InterPro" id="IPR052155">
    <property type="entry name" value="Biofilm_reg_signaling"/>
</dbReference>
<name>A0A6P1DTG0_9GAMM</name>
<dbReference type="Gene3D" id="3.30.450.20">
    <property type="entry name" value="PAS domain"/>
    <property type="match status" value="2"/>
</dbReference>
<evidence type="ECO:0000259" key="4">
    <source>
        <dbReference type="PROSITE" id="PS50887"/>
    </source>
</evidence>
<dbReference type="InterPro" id="IPR000014">
    <property type="entry name" value="PAS"/>
</dbReference>
<dbReference type="SMART" id="SM00052">
    <property type="entry name" value="EAL"/>
    <property type="match status" value="1"/>
</dbReference>